<dbReference type="EMBL" id="JAUESC010000001">
    <property type="protein sequence ID" value="KAK0607758.1"/>
    <property type="molecule type" value="Genomic_DNA"/>
</dbReference>
<evidence type="ECO:0000313" key="3">
    <source>
        <dbReference type="Proteomes" id="UP001168877"/>
    </source>
</evidence>
<evidence type="ECO:0000256" key="1">
    <source>
        <dbReference type="SAM" id="MobiDB-lite"/>
    </source>
</evidence>
<organism evidence="2 3">
    <name type="scientific">Acer saccharum</name>
    <name type="common">Sugar maple</name>
    <dbReference type="NCBI Taxonomy" id="4024"/>
    <lineage>
        <taxon>Eukaryota</taxon>
        <taxon>Viridiplantae</taxon>
        <taxon>Streptophyta</taxon>
        <taxon>Embryophyta</taxon>
        <taxon>Tracheophyta</taxon>
        <taxon>Spermatophyta</taxon>
        <taxon>Magnoliopsida</taxon>
        <taxon>eudicotyledons</taxon>
        <taxon>Gunneridae</taxon>
        <taxon>Pentapetalae</taxon>
        <taxon>rosids</taxon>
        <taxon>malvids</taxon>
        <taxon>Sapindales</taxon>
        <taxon>Sapindaceae</taxon>
        <taxon>Hippocastanoideae</taxon>
        <taxon>Acereae</taxon>
        <taxon>Acer</taxon>
    </lineage>
</organism>
<name>A0AA39TTF3_ACESA</name>
<dbReference type="Proteomes" id="UP001168877">
    <property type="component" value="Unassembled WGS sequence"/>
</dbReference>
<dbReference type="PANTHER" id="PTHR46524">
    <property type="entry name" value="CW-TYPE ZINC FINGER"/>
    <property type="match status" value="1"/>
</dbReference>
<dbReference type="PANTHER" id="PTHR46524:SF12">
    <property type="entry name" value="CW-TYPE DOMAIN-CONTAINING PROTEIN"/>
    <property type="match status" value="1"/>
</dbReference>
<proteinExistence type="predicted"/>
<feature type="compositionally biased region" description="Polar residues" evidence="1">
    <location>
        <begin position="76"/>
        <end position="98"/>
    </location>
</feature>
<accession>A0AA39TTF3</accession>
<comment type="caution">
    <text evidence="2">The sequence shown here is derived from an EMBL/GenBank/DDBJ whole genome shotgun (WGS) entry which is preliminary data.</text>
</comment>
<keyword evidence="3" id="KW-1185">Reference proteome</keyword>
<reference evidence="2" key="1">
    <citation type="journal article" date="2022" name="Plant J.">
        <title>Strategies of tolerance reflected in two North American maple genomes.</title>
        <authorList>
            <person name="McEvoy S.L."/>
            <person name="Sezen U.U."/>
            <person name="Trouern-Trend A."/>
            <person name="McMahon S.M."/>
            <person name="Schaberg P.G."/>
            <person name="Yang J."/>
            <person name="Wegrzyn J.L."/>
            <person name="Swenson N.G."/>
        </authorList>
    </citation>
    <scope>NUCLEOTIDE SEQUENCE</scope>
    <source>
        <strain evidence="2">NS2018</strain>
    </source>
</reference>
<sequence length="150" mass="16303">MEGNSQGEAHCYKNVYYNIDPDTDLSYIDEKIQNVLGHHLKDFEGGVSAENLGAKFGGYGSFLPTYERFCPKSPQRDSTATKSLNKLSTEGPSQNLKPTLNAPPFVRLGTTTSCSDHPLQNSGVPFGGVSASHDLHASSPEVAKKFFFSE</sequence>
<feature type="region of interest" description="Disordered" evidence="1">
    <location>
        <begin position="72"/>
        <end position="102"/>
    </location>
</feature>
<reference evidence="2" key="2">
    <citation type="submission" date="2023-06" db="EMBL/GenBank/DDBJ databases">
        <authorList>
            <person name="Swenson N.G."/>
            <person name="Wegrzyn J.L."/>
            <person name="Mcevoy S.L."/>
        </authorList>
    </citation>
    <scope>NUCLEOTIDE SEQUENCE</scope>
    <source>
        <strain evidence="2">NS2018</strain>
        <tissue evidence="2">Leaf</tissue>
    </source>
</reference>
<dbReference type="InterPro" id="IPR055300">
    <property type="entry name" value="CWZF3/5/7"/>
</dbReference>
<dbReference type="AlphaFoldDB" id="A0AA39TTF3"/>
<gene>
    <name evidence="2" type="ORF">LWI29_020111</name>
</gene>
<protein>
    <submittedName>
        <fullName evidence="2">Uncharacterized protein</fullName>
    </submittedName>
</protein>
<evidence type="ECO:0000313" key="2">
    <source>
        <dbReference type="EMBL" id="KAK0607758.1"/>
    </source>
</evidence>